<evidence type="ECO:0000256" key="1">
    <source>
        <dbReference type="SAM" id="MobiDB-lite"/>
    </source>
</evidence>
<gene>
    <name evidence="2" type="ORF">DUNSADRAFT_15026</name>
</gene>
<evidence type="ECO:0000313" key="2">
    <source>
        <dbReference type="EMBL" id="KAF5830109.1"/>
    </source>
</evidence>
<dbReference type="EMBL" id="MU070077">
    <property type="protein sequence ID" value="KAF5830109.1"/>
    <property type="molecule type" value="Genomic_DNA"/>
</dbReference>
<accession>A0ABQ7G699</accession>
<dbReference type="Proteomes" id="UP000815325">
    <property type="component" value="Unassembled WGS sequence"/>
</dbReference>
<evidence type="ECO:0000313" key="3">
    <source>
        <dbReference type="Proteomes" id="UP000815325"/>
    </source>
</evidence>
<feature type="region of interest" description="Disordered" evidence="1">
    <location>
        <begin position="1"/>
        <end position="73"/>
    </location>
</feature>
<comment type="caution">
    <text evidence="2">The sequence shown here is derived from an EMBL/GenBank/DDBJ whole genome shotgun (WGS) entry which is preliminary data.</text>
</comment>
<reference evidence="2" key="1">
    <citation type="submission" date="2017-08" db="EMBL/GenBank/DDBJ databases">
        <authorList>
            <person name="Polle J.E."/>
            <person name="Barry K."/>
            <person name="Cushman J."/>
            <person name="Schmutz J."/>
            <person name="Tran D."/>
            <person name="Hathwaick L.T."/>
            <person name="Yim W.C."/>
            <person name="Jenkins J."/>
            <person name="Mckie-Krisberg Z.M."/>
            <person name="Prochnik S."/>
            <person name="Lindquist E."/>
            <person name="Dockter R.B."/>
            <person name="Adam C."/>
            <person name="Molina H."/>
            <person name="Bunkerborg J."/>
            <person name="Jin E."/>
            <person name="Buchheim M."/>
            <person name="Magnuson J."/>
        </authorList>
    </citation>
    <scope>NUCLEOTIDE SEQUENCE</scope>
    <source>
        <strain evidence="2">CCAP 19/18</strain>
    </source>
</reference>
<organism evidence="2 3">
    <name type="scientific">Dunaliella salina</name>
    <name type="common">Green alga</name>
    <name type="synonym">Protococcus salinus</name>
    <dbReference type="NCBI Taxonomy" id="3046"/>
    <lineage>
        <taxon>Eukaryota</taxon>
        <taxon>Viridiplantae</taxon>
        <taxon>Chlorophyta</taxon>
        <taxon>core chlorophytes</taxon>
        <taxon>Chlorophyceae</taxon>
        <taxon>CS clade</taxon>
        <taxon>Chlamydomonadales</taxon>
        <taxon>Dunaliellaceae</taxon>
        <taxon>Dunaliella</taxon>
    </lineage>
</organism>
<evidence type="ECO:0008006" key="4">
    <source>
        <dbReference type="Google" id="ProtNLM"/>
    </source>
</evidence>
<feature type="compositionally biased region" description="Basic and acidic residues" evidence="1">
    <location>
        <begin position="38"/>
        <end position="50"/>
    </location>
</feature>
<sequence length="73" mass="7915">MLSHADVVAASKAKEEHGQQPGWQVLQDSFTGLTGRNKMKDWDVNERGQEGEDALGAQVEAQSDSDAGDDEGW</sequence>
<proteinExistence type="predicted"/>
<name>A0ABQ7G699_DUNSA</name>
<keyword evidence="3" id="KW-1185">Reference proteome</keyword>
<protein>
    <recommendedName>
        <fullName evidence="4">Encoded protein</fullName>
    </recommendedName>
</protein>